<sequence length="114" mass="12550">MRSGKFLKHGTVTIWTTKSRGTMQKDDFPDLPDSLGIGSCFCFDRTDWSPCGWGDLAGPQVECPKIEGNHRNFMVPLDVGLHFRDGYADVSEADVLQADVLVSYLDNAIAKVLG</sequence>
<name>A0A6G1L2E9_9PEZI</name>
<organism evidence="1 2">
    <name type="scientific">Teratosphaeria nubilosa</name>
    <dbReference type="NCBI Taxonomy" id="161662"/>
    <lineage>
        <taxon>Eukaryota</taxon>
        <taxon>Fungi</taxon>
        <taxon>Dikarya</taxon>
        <taxon>Ascomycota</taxon>
        <taxon>Pezizomycotina</taxon>
        <taxon>Dothideomycetes</taxon>
        <taxon>Dothideomycetidae</taxon>
        <taxon>Mycosphaerellales</taxon>
        <taxon>Teratosphaeriaceae</taxon>
        <taxon>Teratosphaeria</taxon>
    </lineage>
</organism>
<dbReference type="Proteomes" id="UP000799436">
    <property type="component" value="Unassembled WGS sequence"/>
</dbReference>
<reference evidence="1" key="1">
    <citation type="journal article" date="2020" name="Stud. Mycol.">
        <title>101 Dothideomycetes genomes: a test case for predicting lifestyles and emergence of pathogens.</title>
        <authorList>
            <person name="Haridas S."/>
            <person name="Albert R."/>
            <person name="Binder M."/>
            <person name="Bloem J."/>
            <person name="Labutti K."/>
            <person name="Salamov A."/>
            <person name="Andreopoulos B."/>
            <person name="Baker S."/>
            <person name="Barry K."/>
            <person name="Bills G."/>
            <person name="Bluhm B."/>
            <person name="Cannon C."/>
            <person name="Castanera R."/>
            <person name="Culley D."/>
            <person name="Daum C."/>
            <person name="Ezra D."/>
            <person name="Gonzalez J."/>
            <person name="Henrissat B."/>
            <person name="Kuo A."/>
            <person name="Liang C."/>
            <person name="Lipzen A."/>
            <person name="Lutzoni F."/>
            <person name="Magnuson J."/>
            <person name="Mondo S."/>
            <person name="Nolan M."/>
            <person name="Ohm R."/>
            <person name="Pangilinan J."/>
            <person name="Park H.-J."/>
            <person name="Ramirez L."/>
            <person name="Alfaro M."/>
            <person name="Sun H."/>
            <person name="Tritt A."/>
            <person name="Yoshinaga Y."/>
            <person name="Zwiers L.-H."/>
            <person name="Turgeon B."/>
            <person name="Goodwin S."/>
            <person name="Spatafora J."/>
            <person name="Crous P."/>
            <person name="Grigoriev I."/>
        </authorList>
    </citation>
    <scope>NUCLEOTIDE SEQUENCE</scope>
    <source>
        <strain evidence="1">CBS 116005</strain>
    </source>
</reference>
<gene>
    <name evidence="1" type="ORF">EJ03DRAFT_163812</name>
</gene>
<proteinExistence type="predicted"/>
<accession>A0A6G1L2E9</accession>
<keyword evidence="2" id="KW-1185">Reference proteome</keyword>
<protein>
    <submittedName>
        <fullName evidence="1">Uncharacterized protein</fullName>
    </submittedName>
</protein>
<dbReference type="AlphaFoldDB" id="A0A6G1L2E9"/>
<dbReference type="EMBL" id="ML995862">
    <property type="protein sequence ID" value="KAF2767037.1"/>
    <property type="molecule type" value="Genomic_DNA"/>
</dbReference>
<evidence type="ECO:0000313" key="2">
    <source>
        <dbReference type="Proteomes" id="UP000799436"/>
    </source>
</evidence>
<evidence type="ECO:0000313" key="1">
    <source>
        <dbReference type="EMBL" id="KAF2767037.1"/>
    </source>
</evidence>